<dbReference type="Pfam" id="PF07690">
    <property type="entry name" value="MFS_1"/>
    <property type="match status" value="1"/>
</dbReference>
<dbReference type="Gene3D" id="1.20.1250.20">
    <property type="entry name" value="MFS general substrate transporter like domains"/>
    <property type="match status" value="1"/>
</dbReference>
<comment type="subcellular location">
    <subcellularLocation>
        <location evidence="1">Cell membrane</location>
        <topology evidence="1">Multi-pass membrane protein</topology>
    </subcellularLocation>
</comment>
<organism evidence="10 11">
    <name type="scientific">Microtetraspora fusca</name>
    <dbReference type="NCBI Taxonomy" id="1997"/>
    <lineage>
        <taxon>Bacteria</taxon>
        <taxon>Bacillati</taxon>
        <taxon>Actinomycetota</taxon>
        <taxon>Actinomycetes</taxon>
        <taxon>Streptosporangiales</taxon>
        <taxon>Streptosporangiaceae</taxon>
        <taxon>Microtetraspora</taxon>
    </lineage>
</organism>
<dbReference type="SUPFAM" id="SSF103473">
    <property type="entry name" value="MFS general substrate transporter"/>
    <property type="match status" value="1"/>
</dbReference>
<feature type="transmembrane region" description="Helical" evidence="8">
    <location>
        <begin position="15"/>
        <end position="33"/>
    </location>
</feature>
<keyword evidence="3" id="KW-0813">Transport</keyword>
<dbReference type="EMBL" id="JBIAXI010000027">
    <property type="protein sequence ID" value="MFF4778020.1"/>
    <property type="molecule type" value="Genomic_DNA"/>
</dbReference>
<keyword evidence="5 8" id="KW-0812">Transmembrane</keyword>
<gene>
    <name evidence="10" type="ORF">ACFY05_34855</name>
</gene>
<dbReference type="CDD" id="cd17324">
    <property type="entry name" value="MFS_NepI_like"/>
    <property type="match status" value="1"/>
</dbReference>
<protein>
    <submittedName>
        <fullName evidence="10">MFS transporter</fullName>
    </submittedName>
</protein>
<feature type="transmembrane region" description="Helical" evidence="8">
    <location>
        <begin position="84"/>
        <end position="102"/>
    </location>
</feature>
<feature type="transmembrane region" description="Helical" evidence="8">
    <location>
        <begin position="108"/>
        <end position="127"/>
    </location>
</feature>
<feature type="transmembrane region" description="Helical" evidence="8">
    <location>
        <begin position="139"/>
        <end position="158"/>
    </location>
</feature>
<dbReference type="PANTHER" id="PTHR43271:SF1">
    <property type="entry name" value="INNER MEMBRANE TRANSPORT PROTEIN YNFM"/>
    <property type="match status" value="1"/>
</dbReference>
<evidence type="ECO:0000256" key="1">
    <source>
        <dbReference type="ARBA" id="ARBA00004651"/>
    </source>
</evidence>
<keyword evidence="7 8" id="KW-0472">Membrane</keyword>
<evidence type="ECO:0000256" key="7">
    <source>
        <dbReference type="ARBA" id="ARBA00023136"/>
    </source>
</evidence>
<evidence type="ECO:0000256" key="3">
    <source>
        <dbReference type="ARBA" id="ARBA00022448"/>
    </source>
</evidence>
<evidence type="ECO:0000256" key="2">
    <source>
        <dbReference type="ARBA" id="ARBA00008335"/>
    </source>
</evidence>
<evidence type="ECO:0000256" key="4">
    <source>
        <dbReference type="ARBA" id="ARBA00022475"/>
    </source>
</evidence>
<proteinExistence type="inferred from homology"/>
<dbReference type="PANTHER" id="PTHR43271">
    <property type="entry name" value="BLL2771 PROTEIN"/>
    <property type="match status" value="1"/>
</dbReference>
<feature type="transmembrane region" description="Helical" evidence="8">
    <location>
        <begin position="282"/>
        <end position="300"/>
    </location>
</feature>
<keyword evidence="11" id="KW-1185">Reference proteome</keyword>
<dbReference type="InterPro" id="IPR020846">
    <property type="entry name" value="MFS_dom"/>
</dbReference>
<name>A0ABW6VFZ1_MICFU</name>
<evidence type="ECO:0000313" key="11">
    <source>
        <dbReference type="Proteomes" id="UP001602119"/>
    </source>
</evidence>
<dbReference type="InterPro" id="IPR011701">
    <property type="entry name" value="MFS"/>
</dbReference>
<evidence type="ECO:0000259" key="9">
    <source>
        <dbReference type="PROSITE" id="PS50850"/>
    </source>
</evidence>
<feature type="transmembrane region" description="Helical" evidence="8">
    <location>
        <begin position="218"/>
        <end position="240"/>
    </location>
</feature>
<dbReference type="Proteomes" id="UP001602119">
    <property type="component" value="Unassembled WGS sequence"/>
</dbReference>
<feature type="transmembrane region" description="Helical" evidence="8">
    <location>
        <begin position="53"/>
        <end position="72"/>
    </location>
</feature>
<feature type="transmembrane region" description="Helical" evidence="8">
    <location>
        <begin position="246"/>
        <end position="270"/>
    </location>
</feature>
<evidence type="ECO:0000256" key="6">
    <source>
        <dbReference type="ARBA" id="ARBA00022989"/>
    </source>
</evidence>
<feature type="transmembrane region" description="Helical" evidence="8">
    <location>
        <begin position="373"/>
        <end position="391"/>
    </location>
</feature>
<keyword evidence="4" id="KW-1003">Cell membrane</keyword>
<sequence length="404" mass="41648">MASSLGSEESAARRIRYGLMLGGLANFLALYYVQPLLPGIAQHFRVSASESTAVLSVTTITMAVALLVVGPLSDVTGRVTIMRLSLGASAVLGIAAALAPSWESLLTLRALQGVALAGLPAVALAYVREETPAGAHLRANATYITGTALGGAAGRLLPGPFHAWWGWTGAGAAIGVITLLCTIGLWVTVPPSRRFRRATPRMRSLFANTGRTLRDPALVMLCLVGAATMGVFVGLCNALTFRLEAAPYLLGGAATLAFLAYPVGIPAPLAAGRLAARRGRGLAALLGIALLLLGVLLTLLTPLPAVVSGLALLTFAFLGTHSLVSGWVSDRAQRIGVGAAQAAGLYLLAYYAGSSVFGALAARRWQTDGWTSVIAGCVALTLGAGLLVILARRFDTTPRTAPCQ</sequence>
<feature type="transmembrane region" description="Helical" evidence="8">
    <location>
        <begin position="306"/>
        <end position="328"/>
    </location>
</feature>
<feature type="transmembrane region" description="Helical" evidence="8">
    <location>
        <begin position="164"/>
        <end position="187"/>
    </location>
</feature>
<keyword evidence="6 8" id="KW-1133">Transmembrane helix</keyword>
<feature type="transmembrane region" description="Helical" evidence="8">
    <location>
        <begin position="335"/>
        <end position="353"/>
    </location>
</feature>
<comment type="similarity">
    <text evidence="2">Belongs to the major facilitator superfamily.</text>
</comment>
<dbReference type="PROSITE" id="PS50850">
    <property type="entry name" value="MFS"/>
    <property type="match status" value="1"/>
</dbReference>
<evidence type="ECO:0000256" key="5">
    <source>
        <dbReference type="ARBA" id="ARBA00022692"/>
    </source>
</evidence>
<dbReference type="InterPro" id="IPR036259">
    <property type="entry name" value="MFS_trans_sf"/>
</dbReference>
<evidence type="ECO:0000313" key="10">
    <source>
        <dbReference type="EMBL" id="MFF4778020.1"/>
    </source>
</evidence>
<evidence type="ECO:0000256" key="8">
    <source>
        <dbReference type="SAM" id="Phobius"/>
    </source>
</evidence>
<reference evidence="10 11" key="1">
    <citation type="submission" date="2024-10" db="EMBL/GenBank/DDBJ databases">
        <title>The Natural Products Discovery Center: Release of the First 8490 Sequenced Strains for Exploring Actinobacteria Biosynthetic Diversity.</title>
        <authorList>
            <person name="Kalkreuter E."/>
            <person name="Kautsar S.A."/>
            <person name="Yang D."/>
            <person name="Bader C.D."/>
            <person name="Teijaro C.N."/>
            <person name="Fluegel L."/>
            <person name="Davis C.M."/>
            <person name="Simpson J.R."/>
            <person name="Lauterbach L."/>
            <person name="Steele A.D."/>
            <person name="Gui C."/>
            <person name="Meng S."/>
            <person name="Li G."/>
            <person name="Viehrig K."/>
            <person name="Ye F."/>
            <person name="Su P."/>
            <person name="Kiefer A.F."/>
            <person name="Nichols A."/>
            <person name="Cepeda A.J."/>
            <person name="Yan W."/>
            <person name="Fan B."/>
            <person name="Jiang Y."/>
            <person name="Adhikari A."/>
            <person name="Zheng C.-J."/>
            <person name="Schuster L."/>
            <person name="Cowan T.M."/>
            <person name="Smanski M.J."/>
            <person name="Chevrette M.G."/>
            <person name="De Carvalho L.P.S."/>
            <person name="Shen B."/>
        </authorList>
    </citation>
    <scope>NUCLEOTIDE SEQUENCE [LARGE SCALE GENOMIC DNA]</scope>
    <source>
        <strain evidence="10 11">NPDC001281</strain>
    </source>
</reference>
<comment type="caution">
    <text evidence="10">The sequence shown here is derived from an EMBL/GenBank/DDBJ whole genome shotgun (WGS) entry which is preliminary data.</text>
</comment>
<dbReference type="RefSeq" id="WP_387346519.1">
    <property type="nucleotide sequence ID" value="NZ_JBIAXI010000027.1"/>
</dbReference>
<accession>A0ABW6VFZ1</accession>
<feature type="domain" description="Major facilitator superfamily (MFS) profile" evidence="9">
    <location>
        <begin position="15"/>
        <end position="401"/>
    </location>
</feature>